<sequence>MKKSLLIAAFGTLFVASTTFAQTAAPAAAPAKPAVTAICKDGTTYSGTTMKGACRGHHGVDKNAGATAGVVPASAPAAKPLAVAAPAPAAAMAPAPGAGAGQVWANTSTKVYHCPGDQYYGKTKHGSYMSEGDAKAKGYHADHGKTCQ</sequence>
<dbReference type="OrthoDB" id="8781863at2"/>
<protein>
    <recommendedName>
        <fullName evidence="4">Alanin-rich signal peptide protein</fullName>
    </recommendedName>
</protein>
<dbReference type="AlphaFoldDB" id="A0A1N7S8P7"/>
<dbReference type="Proteomes" id="UP000187012">
    <property type="component" value="Unassembled WGS sequence"/>
</dbReference>
<feature type="chain" id="PRO_5013043361" description="Alanin-rich signal peptide protein" evidence="1">
    <location>
        <begin position="22"/>
        <end position="148"/>
    </location>
</feature>
<evidence type="ECO:0000313" key="3">
    <source>
        <dbReference type="Proteomes" id="UP000187012"/>
    </source>
</evidence>
<keyword evidence="1" id="KW-0732">Signal</keyword>
<accession>A0A1N7S8P7</accession>
<dbReference type="EMBL" id="CYGX02000045">
    <property type="protein sequence ID" value="SIT43744.1"/>
    <property type="molecule type" value="Genomic_DNA"/>
</dbReference>
<reference evidence="2 3" key="1">
    <citation type="submission" date="2016-12" db="EMBL/GenBank/DDBJ databases">
        <authorList>
            <person name="Song W.-J."/>
            <person name="Kurnit D.M."/>
        </authorList>
    </citation>
    <scope>NUCLEOTIDE SEQUENCE [LARGE SCALE GENOMIC DNA]</scope>
    <source>
        <strain evidence="2 3">STM7296</strain>
    </source>
</reference>
<evidence type="ECO:0000313" key="2">
    <source>
        <dbReference type="EMBL" id="SIT43744.1"/>
    </source>
</evidence>
<dbReference type="RefSeq" id="WP_094781233.1">
    <property type="nucleotide sequence ID" value="NZ_CYGX02000045.1"/>
</dbReference>
<organism evidence="2 3">
    <name type="scientific">Paraburkholderia ribeironis</name>
    <dbReference type="NCBI Taxonomy" id="1247936"/>
    <lineage>
        <taxon>Bacteria</taxon>
        <taxon>Pseudomonadati</taxon>
        <taxon>Pseudomonadota</taxon>
        <taxon>Betaproteobacteria</taxon>
        <taxon>Burkholderiales</taxon>
        <taxon>Burkholderiaceae</taxon>
        <taxon>Paraburkholderia</taxon>
    </lineage>
</organism>
<gene>
    <name evidence="2" type="ORF">BN2475_450032</name>
</gene>
<proteinExistence type="predicted"/>
<evidence type="ECO:0000256" key="1">
    <source>
        <dbReference type="SAM" id="SignalP"/>
    </source>
</evidence>
<evidence type="ECO:0008006" key="4">
    <source>
        <dbReference type="Google" id="ProtNLM"/>
    </source>
</evidence>
<name>A0A1N7S8P7_9BURK</name>
<dbReference type="STRING" id="1247936.BN2475_450032"/>
<feature type="signal peptide" evidence="1">
    <location>
        <begin position="1"/>
        <end position="21"/>
    </location>
</feature>
<keyword evidence="3" id="KW-1185">Reference proteome</keyword>